<dbReference type="InterPro" id="IPR020802">
    <property type="entry name" value="TesA-like"/>
</dbReference>
<dbReference type="GO" id="GO:0016787">
    <property type="term" value="F:hydrolase activity"/>
    <property type="evidence" value="ECO:0007669"/>
    <property type="project" value="UniProtKB-KW"/>
</dbReference>
<evidence type="ECO:0000259" key="3">
    <source>
        <dbReference type="SMART" id="SM00824"/>
    </source>
</evidence>
<name>A0A742LLJ7_SALER</name>
<protein>
    <submittedName>
        <fullName evidence="4">Thioesterase</fullName>
    </submittedName>
</protein>
<reference evidence="4" key="1">
    <citation type="journal article" date="2018" name="Genome Biol.">
        <title>SKESA: strategic k-mer extension for scrupulous assemblies.</title>
        <authorList>
            <person name="Souvorov A."/>
            <person name="Agarwala R."/>
            <person name="Lipman D.J."/>
        </authorList>
    </citation>
    <scope>NUCLEOTIDE SEQUENCE</scope>
    <source>
        <strain evidence="6">MA.05/00002289</strain>
        <strain evidence="5">MA.CK_01/00000941</strain>
        <strain evidence="4">MA.CK_95/00012903</strain>
    </source>
</reference>
<dbReference type="PANTHER" id="PTHR11487">
    <property type="entry name" value="THIOESTERASE"/>
    <property type="match status" value="1"/>
</dbReference>
<comment type="caution">
    <text evidence="4">The sequence shown here is derived from an EMBL/GenBank/DDBJ whole genome shotgun (WGS) entry which is preliminary data.</text>
</comment>
<accession>A0A742LLJ7</accession>
<dbReference type="SMART" id="SM00824">
    <property type="entry name" value="PKS_TE"/>
    <property type="match status" value="1"/>
</dbReference>
<dbReference type="AlphaFoldDB" id="A0A742LLJ7"/>
<evidence type="ECO:0000313" key="5">
    <source>
        <dbReference type="EMBL" id="HAF2206377.1"/>
    </source>
</evidence>
<dbReference type="EMBL" id="DAAUMU010000033">
    <property type="protein sequence ID" value="HAF1420101.1"/>
    <property type="molecule type" value="Genomic_DNA"/>
</dbReference>
<dbReference type="InterPro" id="IPR012223">
    <property type="entry name" value="TEII"/>
</dbReference>
<feature type="domain" description="Thioesterase TesA-like" evidence="3">
    <location>
        <begin position="37"/>
        <end position="241"/>
    </location>
</feature>
<dbReference type="InterPro" id="IPR029058">
    <property type="entry name" value="AB_hydrolase_fold"/>
</dbReference>
<proteinExistence type="inferred from homology"/>
<reference evidence="4" key="2">
    <citation type="submission" date="2020-02" db="EMBL/GenBank/DDBJ databases">
        <authorList>
            <consortium name="NCBI Pathogen Detection Project"/>
        </authorList>
    </citation>
    <scope>NUCLEOTIDE SEQUENCE</scope>
    <source>
        <strain evidence="6">MA.05/00002289</strain>
        <strain evidence="5">MA.CK_01/00000941</strain>
        <strain evidence="4">MA.CK_95/00012903</strain>
    </source>
</reference>
<keyword evidence="2" id="KW-0378">Hydrolase</keyword>
<evidence type="ECO:0000313" key="4">
    <source>
        <dbReference type="EMBL" id="HAF1420101.1"/>
    </source>
</evidence>
<gene>
    <name evidence="5" type="ORF">G8N85_004412</name>
    <name evidence="4" type="ORF">G9B68_004570</name>
    <name evidence="6" type="ORF">G9E70_004636</name>
</gene>
<dbReference type="GO" id="GO:0008610">
    <property type="term" value="P:lipid biosynthetic process"/>
    <property type="evidence" value="ECO:0007669"/>
    <property type="project" value="TreeGrafter"/>
</dbReference>
<dbReference type="EMBL" id="DAAUOA010000030">
    <property type="protein sequence ID" value="HAF2206377.1"/>
    <property type="molecule type" value="Genomic_DNA"/>
</dbReference>
<organism evidence="4">
    <name type="scientific">Salmonella enterica</name>
    <name type="common">Salmonella choleraesuis</name>
    <dbReference type="NCBI Taxonomy" id="28901"/>
    <lineage>
        <taxon>Bacteria</taxon>
        <taxon>Pseudomonadati</taxon>
        <taxon>Pseudomonadota</taxon>
        <taxon>Gammaproteobacteria</taxon>
        <taxon>Enterobacterales</taxon>
        <taxon>Enterobacteriaceae</taxon>
        <taxon>Salmonella</taxon>
    </lineage>
</organism>
<comment type="similarity">
    <text evidence="1">Belongs to the thioesterase family.</text>
</comment>
<dbReference type="Gene3D" id="3.40.50.1820">
    <property type="entry name" value="alpha/beta hydrolase"/>
    <property type="match status" value="1"/>
</dbReference>
<evidence type="ECO:0000256" key="1">
    <source>
        <dbReference type="ARBA" id="ARBA00007169"/>
    </source>
</evidence>
<dbReference type="InterPro" id="IPR001031">
    <property type="entry name" value="Thioesterase"/>
</dbReference>
<dbReference type="Pfam" id="PF00975">
    <property type="entry name" value="Thioesterase"/>
    <property type="match status" value="1"/>
</dbReference>
<dbReference type="EMBL" id="DAAUPK010000028">
    <property type="protein sequence ID" value="HAF2571674.1"/>
    <property type="molecule type" value="Genomic_DNA"/>
</dbReference>
<dbReference type="PANTHER" id="PTHR11487:SF0">
    <property type="entry name" value="S-ACYL FATTY ACID SYNTHASE THIOESTERASE, MEDIUM CHAIN"/>
    <property type="match status" value="1"/>
</dbReference>
<evidence type="ECO:0000256" key="2">
    <source>
        <dbReference type="ARBA" id="ARBA00022801"/>
    </source>
</evidence>
<dbReference type="SUPFAM" id="SSF53474">
    <property type="entry name" value="alpha/beta-Hydrolases"/>
    <property type="match status" value="1"/>
</dbReference>
<evidence type="ECO:0000313" key="6">
    <source>
        <dbReference type="EMBL" id="HAF2571674.1"/>
    </source>
</evidence>
<sequence>MIGMPATGATARMTHGLGQGHWFTTAREARPNDSALYCLAHAGGNAEDYLRWQFGLSDELLMKAVTLPGTGRRYGEAYPTDINLLTEDIATAIEREGDNTFYLFGHSMGAILAWEVAKKLRIPPAGLLLSASLSPTEIPSPRIIRMAEMDNEAFIQEMAYFNGIDESLMLNPFLNDIVAEKLKRDFQLIARYRYQYSAPVSAPVMVIVGEQDAHVSVGSLMKWQSHTQCFLGARQVPGNHFYFNDHPEIMINAIGEMVRESRKKIDDNSIFI</sequence>